<dbReference type="EMBL" id="AP012554">
    <property type="protein sequence ID" value="BAO00113.1"/>
    <property type="molecule type" value="Genomic_DNA"/>
</dbReference>
<sequence length="48" mass="5468">MPCMDTKAHSSRDISVKGNCDAVDIFREGKIKIDILKTLLINNKIKFF</sequence>
<dbReference type="KEGG" id="hhs:HHS_01430"/>
<evidence type="ECO:0000313" key="2">
    <source>
        <dbReference type="Proteomes" id="UP000016900"/>
    </source>
</evidence>
<gene>
    <name evidence="1" type="ORF">HHS_01430</name>
</gene>
<organism evidence="1 2">
    <name type="scientific">Candidatus Pantoea carbekii</name>
    <dbReference type="NCBI Taxonomy" id="1235990"/>
    <lineage>
        <taxon>Bacteria</taxon>
        <taxon>Pseudomonadati</taxon>
        <taxon>Pseudomonadota</taxon>
        <taxon>Gammaproteobacteria</taxon>
        <taxon>Enterobacterales</taxon>
        <taxon>Erwiniaceae</taxon>
        <taxon>Pantoea</taxon>
    </lineage>
</organism>
<dbReference type="AlphaFoldDB" id="U3U8X4"/>
<evidence type="ECO:0000313" key="1">
    <source>
        <dbReference type="EMBL" id="BAO00113.1"/>
    </source>
</evidence>
<keyword evidence="2" id="KW-1185">Reference proteome</keyword>
<name>U3U8X4_9GAMM</name>
<proteinExistence type="predicted"/>
<accession>U3U8X4</accession>
<reference evidence="1 2" key="1">
    <citation type="submission" date="2012-10" db="EMBL/GenBank/DDBJ databases">
        <title>Genome sequence of the symbiont of the pentatomidae stink bug Halyomorpha halys.</title>
        <authorList>
            <person name="Kobayashi H."/>
            <person name="Fujii-Muramatsu R."/>
            <person name="Takeishi K."/>
            <person name="Noda H."/>
        </authorList>
    </citation>
    <scope>NUCLEOTIDE SEQUENCE [LARGE SCALE GENOMIC DNA]</scope>
</reference>
<protein>
    <submittedName>
        <fullName evidence="1">Uncharacterized protein</fullName>
    </submittedName>
</protein>
<dbReference type="Proteomes" id="UP000016900">
    <property type="component" value="Chromosome"/>
</dbReference>